<name>A0ACC2Z1E1_9PEZI</name>
<keyword evidence="2" id="KW-1185">Reference proteome</keyword>
<sequence>MRHATLSHLASPFAHRILTRSSILRPLFNFTTTTRTMQAPSQNPHAPRLHAIRPLFHAKTRALEKNLIKAFPSHHVTLSYPTAPIRLSPADVPNFGNTEGDAKDEEEPDAWGWWVRKGEKEPFTYEGMEAGFARIAEVLRAEGPFDGVVGFSQGGACAGMLASLLEPGRREAFDAARSKGGMEYPASLVREEGGKQEAVHPPLKFAVSYSGFGASNNPLYQAFYEPKIATPMLHFLGTLDTVVEESRSLRLVDACADEGGEGRRRVVYHPGGHFLPSSAKPYVGALVGFIREVLESQRAEDRKEKVEDMDVPF</sequence>
<evidence type="ECO:0000313" key="1">
    <source>
        <dbReference type="EMBL" id="KAJ9641414.1"/>
    </source>
</evidence>
<gene>
    <name evidence="1" type="ORF">H2199_005384</name>
</gene>
<protein>
    <submittedName>
        <fullName evidence="1">Uncharacterized protein</fullName>
    </submittedName>
</protein>
<comment type="caution">
    <text evidence="1">The sequence shown here is derived from an EMBL/GenBank/DDBJ whole genome shotgun (WGS) entry which is preliminary data.</text>
</comment>
<proteinExistence type="predicted"/>
<evidence type="ECO:0000313" key="2">
    <source>
        <dbReference type="Proteomes" id="UP001172680"/>
    </source>
</evidence>
<reference evidence="1" key="1">
    <citation type="submission" date="2022-10" db="EMBL/GenBank/DDBJ databases">
        <title>Culturing micro-colonial fungi from biological soil crusts in the Mojave desert and describing Neophaeococcomyces mojavensis, and introducing the new genera and species Taxawa tesnikishii.</title>
        <authorList>
            <person name="Kurbessoian T."/>
            <person name="Stajich J.E."/>
        </authorList>
    </citation>
    <scope>NUCLEOTIDE SEQUENCE</scope>
    <source>
        <strain evidence="1">JES_115</strain>
    </source>
</reference>
<accession>A0ACC2Z1E1</accession>
<dbReference type="Proteomes" id="UP001172680">
    <property type="component" value="Unassembled WGS sequence"/>
</dbReference>
<dbReference type="EMBL" id="JAPDRP010000015">
    <property type="protein sequence ID" value="KAJ9641414.1"/>
    <property type="molecule type" value="Genomic_DNA"/>
</dbReference>
<organism evidence="1 2">
    <name type="scientific">Coniosporium tulheliwenetii</name>
    <dbReference type="NCBI Taxonomy" id="3383036"/>
    <lineage>
        <taxon>Eukaryota</taxon>
        <taxon>Fungi</taxon>
        <taxon>Dikarya</taxon>
        <taxon>Ascomycota</taxon>
        <taxon>Pezizomycotina</taxon>
        <taxon>Dothideomycetes</taxon>
        <taxon>Dothideomycetes incertae sedis</taxon>
        <taxon>Coniosporium</taxon>
    </lineage>
</organism>